<evidence type="ECO:0000259" key="6">
    <source>
        <dbReference type="PROSITE" id="PS50199"/>
    </source>
</evidence>
<evidence type="ECO:0000256" key="5">
    <source>
        <dbReference type="SAM" id="MobiDB-lite"/>
    </source>
</evidence>
<dbReference type="Pfam" id="PF00641">
    <property type="entry name" value="Zn_ribbon_RanBP"/>
    <property type="match status" value="1"/>
</dbReference>
<keyword evidence="3" id="KW-0862">Zinc</keyword>
<protein>
    <recommendedName>
        <fullName evidence="6">RanBP2-type domain-containing protein</fullName>
    </recommendedName>
</protein>
<dbReference type="AlphaFoldDB" id="A0A8J5XXB2"/>
<dbReference type="PROSITE" id="PS50199">
    <property type="entry name" value="ZF_RANBP2_2"/>
    <property type="match status" value="1"/>
</dbReference>
<organism evidence="7 8">
    <name type="scientific">Diacronema lutheri</name>
    <name type="common">Unicellular marine alga</name>
    <name type="synonym">Monochrysis lutheri</name>
    <dbReference type="NCBI Taxonomy" id="2081491"/>
    <lineage>
        <taxon>Eukaryota</taxon>
        <taxon>Haptista</taxon>
        <taxon>Haptophyta</taxon>
        <taxon>Pavlovophyceae</taxon>
        <taxon>Pavlovales</taxon>
        <taxon>Pavlovaceae</taxon>
        <taxon>Diacronema</taxon>
    </lineage>
</organism>
<dbReference type="SMART" id="SM00547">
    <property type="entry name" value="ZnF_RBZ"/>
    <property type="match status" value="1"/>
</dbReference>
<feature type="compositionally biased region" description="Low complexity" evidence="5">
    <location>
        <begin position="47"/>
        <end position="60"/>
    </location>
</feature>
<feature type="compositionally biased region" description="Basic and acidic residues" evidence="5">
    <location>
        <begin position="1"/>
        <end position="46"/>
    </location>
</feature>
<dbReference type="GO" id="GO:0008270">
    <property type="term" value="F:zinc ion binding"/>
    <property type="evidence" value="ECO:0007669"/>
    <property type="project" value="UniProtKB-KW"/>
</dbReference>
<name>A0A8J5XXB2_DIALT</name>
<dbReference type="OrthoDB" id="10545571at2759"/>
<dbReference type="EMBL" id="JAGTXO010000001">
    <property type="protein sequence ID" value="KAG8470761.1"/>
    <property type="molecule type" value="Genomic_DNA"/>
</dbReference>
<evidence type="ECO:0000256" key="2">
    <source>
        <dbReference type="ARBA" id="ARBA00022771"/>
    </source>
</evidence>
<accession>A0A8J5XXB2</accession>
<dbReference type="Gene3D" id="4.10.1060.10">
    <property type="entry name" value="Zinc finger, RanBP2-type"/>
    <property type="match status" value="1"/>
</dbReference>
<feature type="domain" description="RanBP2-type" evidence="6">
    <location>
        <begin position="166"/>
        <end position="195"/>
    </location>
</feature>
<keyword evidence="1" id="KW-0479">Metal-binding</keyword>
<evidence type="ECO:0000313" key="7">
    <source>
        <dbReference type="EMBL" id="KAG8470761.1"/>
    </source>
</evidence>
<dbReference type="InterPro" id="IPR036443">
    <property type="entry name" value="Znf_RanBP2_sf"/>
</dbReference>
<reference evidence="7" key="1">
    <citation type="submission" date="2021-05" db="EMBL/GenBank/DDBJ databases">
        <title>The genome of the haptophyte Pavlova lutheri (Diacronema luteri, Pavlovales) - a model for lipid biosynthesis in eukaryotic algae.</title>
        <authorList>
            <person name="Hulatt C.J."/>
            <person name="Posewitz M.C."/>
        </authorList>
    </citation>
    <scope>NUCLEOTIDE SEQUENCE</scope>
    <source>
        <strain evidence="7">NIVA-4/92</strain>
    </source>
</reference>
<dbReference type="InterPro" id="IPR001876">
    <property type="entry name" value="Znf_RanBP2"/>
</dbReference>
<evidence type="ECO:0000313" key="8">
    <source>
        <dbReference type="Proteomes" id="UP000751190"/>
    </source>
</evidence>
<evidence type="ECO:0000256" key="3">
    <source>
        <dbReference type="ARBA" id="ARBA00022833"/>
    </source>
</evidence>
<dbReference type="Proteomes" id="UP000751190">
    <property type="component" value="Unassembled WGS sequence"/>
</dbReference>
<dbReference type="PROSITE" id="PS01358">
    <property type="entry name" value="ZF_RANBP2_1"/>
    <property type="match status" value="1"/>
</dbReference>
<proteinExistence type="predicted"/>
<evidence type="ECO:0000256" key="4">
    <source>
        <dbReference type="PROSITE-ProRule" id="PRU00322"/>
    </source>
</evidence>
<feature type="region of interest" description="Disordered" evidence="5">
    <location>
        <begin position="1"/>
        <end position="76"/>
    </location>
</feature>
<dbReference type="SUPFAM" id="SSF90209">
    <property type="entry name" value="Ran binding protein zinc finger-like"/>
    <property type="match status" value="1"/>
</dbReference>
<sequence length="298" mass="32032">MRPPPKRSENALQRRAEKRGRTLEEQRALDRSVLELAAKERNDQRQASKTAKAAAASRGASPLGERTAAGASAGDAPQAGLPLSLERFVANEGRGLVGHRLECEGRGAAKVLSARRGEDTDSLVVKLRFAAPVPSGGRDGPAQRTLQLTLSSVDVLAGRFRLADDSLADWRCSACSFRNFGSRLACNQCHARRFAPTAGVGAPLPAVVAKRVPAAKKTNIDPKRAWEGSVVPAGQVEANKRLRERLKADPTQLSDAERERAEQLVLRDARKRDKKAARKARIAAGVAAPGWRARTAAH</sequence>
<keyword evidence="8" id="KW-1185">Reference proteome</keyword>
<gene>
    <name evidence="7" type="ORF">KFE25_009182</name>
</gene>
<keyword evidence="2 4" id="KW-0863">Zinc-finger</keyword>
<comment type="caution">
    <text evidence="7">The sequence shown here is derived from an EMBL/GenBank/DDBJ whole genome shotgun (WGS) entry which is preliminary data.</text>
</comment>
<evidence type="ECO:0000256" key="1">
    <source>
        <dbReference type="ARBA" id="ARBA00022723"/>
    </source>
</evidence>